<dbReference type="InterPro" id="IPR041561">
    <property type="entry name" value="PglD_N"/>
</dbReference>
<gene>
    <name evidence="4" type="ORF">HPK16_08855</name>
</gene>
<feature type="binding site" evidence="2">
    <location>
        <position position="68"/>
    </location>
    <ligand>
        <name>substrate</name>
    </ligand>
</feature>
<evidence type="ECO:0000259" key="3">
    <source>
        <dbReference type="Pfam" id="PF17836"/>
    </source>
</evidence>
<evidence type="ECO:0000256" key="2">
    <source>
        <dbReference type="PIRSR" id="PIRSR620019-2"/>
    </source>
</evidence>
<protein>
    <submittedName>
        <fullName evidence="4">Acetyltransferase</fullName>
    </submittedName>
</protein>
<feature type="site" description="Increases basicity of active site His" evidence="1">
    <location>
        <position position="134"/>
    </location>
</feature>
<dbReference type="AlphaFoldDB" id="A0A7W1T6X9"/>
<feature type="active site" description="Proton acceptor" evidence="1">
    <location>
        <position position="133"/>
    </location>
</feature>
<dbReference type="Pfam" id="PF00132">
    <property type="entry name" value="Hexapep"/>
    <property type="match status" value="1"/>
</dbReference>
<dbReference type="PANTHER" id="PTHR43300">
    <property type="entry name" value="ACETYLTRANSFERASE"/>
    <property type="match status" value="1"/>
</dbReference>
<keyword evidence="4" id="KW-0808">Transferase</keyword>
<dbReference type="CDD" id="cd03360">
    <property type="entry name" value="LbH_AT_putative"/>
    <property type="match status" value="1"/>
</dbReference>
<dbReference type="NCBIfam" id="TIGR03570">
    <property type="entry name" value="NeuD_NnaD"/>
    <property type="match status" value="1"/>
</dbReference>
<dbReference type="Gene3D" id="3.40.50.20">
    <property type="match status" value="1"/>
</dbReference>
<dbReference type="EMBL" id="JABJVM010000007">
    <property type="protein sequence ID" value="MBA3926451.1"/>
    <property type="molecule type" value="Genomic_DNA"/>
</dbReference>
<dbReference type="Proteomes" id="UP000548787">
    <property type="component" value="Unassembled WGS sequence"/>
</dbReference>
<proteinExistence type="predicted"/>
<reference evidence="4 5" key="2">
    <citation type="submission" date="2020-08" db="EMBL/GenBank/DDBJ databases">
        <title>Listeria ohnekaius sp. nov. and Listeria portnoyii sp. nov. isolated from non-agricultural and natural environments.</title>
        <authorList>
            <person name="Weller D."/>
            <person name="Belias A.M."/>
            <person name="Liao J."/>
            <person name="Guo S."/>
            <person name="Orsi R.H."/>
            <person name="Wiedmann M."/>
        </authorList>
    </citation>
    <scope>NUCLEOTIDE SEQUENCE [LARGE SCALE GENOMIC DNA]</scope>
    <source>
        <strain evidence="4 5">FSL W9-0585</strain>
    </source>
</reference>
<evidence type="ECO:0000313" key="4">
    <source>
        <dbReference type="EMBL" id="MBA3926451.1"/>
    </source>
</evidence>
<feature type="binding site" evidence="2">
    <location>
        <position position="142"/>
    </location>
    <ligand>
        <name>acetyl-CoA</name>
        <dbReference type="ChEBI" id="CHEBI:57288"/>
    </ligand>
</feature>
<organism evidence="4 5">
    <name type="scientific">Listeria rustica</name>
    <dbReference type="NCBI Taxonomy" id="2713503"/>
    <lineage>
        <taxon>Bacteria</taxon>
        <taxon>Bacillati</taxon>
        <taxon>Bacillota</taxon>
        <taxon>Bacilli</taxon>
        <taxon>Bacillales</taxon>
        <taxon>Listeriaceae</taxon>
        <taxon>Listeria</taxon>
    </lineage>
</organism>
<dbReference type="Gene3D" id="2.160.10.10">
    <property type="entry name" value="Hexapeptide repeat proteins"/>
    <property type="match status" value="1"/>
</dbReference>
<comment type="caution">
    <text evidence="4">The sequence shown here is derived from an EMBL/GenBank/DDBJ whole genome shotgun (WGS) entry which is preliminary data.</text>
</comment>
<reference evidence="4 5" key="1">
    <citation type="submission" date="2020-05" db="EMBL/GenBank/DDBJ databases">
        <authorList>
            <person name="Carlin C.R."/>
        </authorList>
    </citation>
    <scope>NUCLEOTIDE SEQUENCE [LARGE SCALE GENOMIC DNA]</scope>
    <source>
        <strain evidence="4 5">FSL W9-0585</strain>
    </source>
</reference>
<name>A0A7W1T6X9_9LIST</name>
<dbReference type="RefSeq" id="WP_181676608.1">
    <property type="nucleotide sequence ID" value="NZ_JABJVM010000007.1"/>
</dbReference>
<dbReference type="InterPro" id="IPR011004">
    <property type="entry name" value="Trimer_LpxA-like_sf"/>
</dbReference>
<dbReference type="GO" id="GO:0016740">
    <property type="term" value="F:transferase activity"/>
    <property type="evidence" value="ECO:0007669"/>
    <property type="project" value="UniProtKB-KW"/>
</dbReference>
<feature type="domain" description="PglD N-terminal" evidence="3">
    <location>
        <begin position="4"/>
        <end position="80"/>
    </location>
</feature>
<sequence>MADVIIVGDGGHSKVVRECLEQQGVDTIIGVLDNKYTSYEKLGAQFRAPFDDFEQYKKDTVLWFIAIGDNRARAGVAAKLGDVAYATIIHPTAIVSKAATIEPGSVIMPLAVVQPDSVIGAHTIINTGAIVEHDVIISEAAHVSPRATVTGGVKIGAGVHVGASAVVNPGLDLGAYSVIGAGAVVVGDTEAGMTYVGVPARKLDIV</sequence>
<dbReference type="InterPro" id="IPR020019">
    <property type="entry name" value="AcTrfase_PglD-like"/>
</dbReference>
<evidence type="ECO:0000256" key="1">
    <source>
        <dbReference type="PIRSR" id="PIRSR620019-1"/>
    </source>
</evidence>
<accession>A0A7W1T6X9</accession>
<keyword evidence="5" id="KW-1185">Reference proteome</keyword>
<dbReference type="SUPFAM" id="SSF51161">
    <property type="entry name" value="Trimeric LpxA-like enzymes"/>
    <property type="match status" value="1"/>
</dbReference>
<dbReference type="InterPro" id="IPR001451">
    <property type="entry name" value="Hexapep"/>
</dbReference>
<evidence type="ECO:0000313" key="5">
    <source>
        <dbReference type="Proteomes" id="UP000548787"/>
    </source>
</evidence>
<dbReference type="Pfam" id="PF17836">
    <property type="entry name" value="PglD_N"/>
    <property type="match status" value="1"/>
</dbReference>
<dbReference type="InterPro" id="IPR050179">
    <property type="entry name" value="Trans_hexapeptide_repeat"/>
</dbReference>
<dbReference type="PANTHER" id="PTHR43300:SF7">
    <property type="entry name" value="UDP-N-ACETYLBACILLOSAMINE N-ACETYLTRANSFERASE"/>
    <property type="match status" value="1"/>
</dbReference>